<proteinExistence type="predicted"/>
<accession>A0A067TD64</accession>
<dbReference type="EMBL" id="KL142377">
    <property type="protein sequence ID" value="KDR76908.1"/>
    <property type="molecule type" value="Genomic_DNA"/>
</dbReference>
<dbReference type="HOGENOM" id="CLU_027357_0_0_1"/>
<protein>
    <submittedName>
        <fullName evidence="1">Uncharacterized protein</fullName>
    </submittedName>
</protein>
<sequence>MLVALAQTCKTLNTIALHAFFKRCRGEFRTPVEGTLTSFRTPVEMLDATRTALFVKRLYSLTWFFEAGCECDISDSQADPACRFLPLESQTSTNIANTVTRTGPLWRTFDEIANLRAIFSRIQEVRDVCLDFMTVDTWLDSTLRRTHLEVWDSSVDPELWMMFVDLLDNIVDSGCRSLVVRNGEELLRLLPCKDSMDSALTTTSKWKNLNLQSLTVHSDILLRPPSSDWLLFLLTSSACARSLTRLSIRSDMTSLPSSLLVSLNLPNLVQFEMQATYTTLLQDQEITPAKFEDMSAFLGTHSDSLRVVSLEGVEVPPPTRTDTTAGLSFDSNKPVFPKLESFSAHPAYIAWVFNLAVRSQSKITLGSLTTITIKSEDCLSVDPFKEQHFDYPLFNMAFEALIAWQNGYRNGEKVYETRSRTKNKNFTPRAIDLNLQFVCQHGLDKWFASHLPPAQVQAPNFGRNFYSPAPSILTQLTCIRTLVVSDLFSDSLSEETVNLLPDWLALISNANNSSGPSQRGGKHPETASGTPSGLQKFDFVDFEGDKDQFIGQVAEKCIGLKWVQVGLLWNNPTVNLDEFRAGASMENANDPNAV</sequence>
<keyword evidence="2" id="KW-1185">Reference proteome</keyword>
<dbReference type="AlphaFoldDB" id="A0A067TD64"/>
<dbReference type="Proteomes" id="UP000027222">
    <property type="component" value="Unassembled WGS sequence"/>
</dbReference>
<gene>
    <name evidence="1" type="ORF">GALMADRAFT_210111</name>
</gene>
<evidence type="ECO:0000313" key="1">
    <source>
        <dbReference type="EMBL" id="KDR76908.1"/>
    </source>
</evidence>
<evidence type="ECO:0000313" key="2">
    <source>
        <dbReference type="Proteomes" id="UP000027222"/>
    </source>
</evidence>
<dbReference type="OrthoDB" id="2635672at2759"/>
<name>A0A067TD64_GALM3</name>
<reference evidence="2" key="1">
    <citation type="journal article" date="2014" name="Proc. Natl. Acad. Sci. U.S.A.">
        <title>Extensive sampling of basidiomycete genomes demonstrates inadequacy of the white-rot/brown-rot paradigm for wood decay fungi.</title>
        <authorList>
            <person name="Riley R."/>
            <person name="Salamov A.A."/>
            <person name="Brown D.W."/>
            <person name="Nagy L.G."/>
            <person name="Floudas D."/>
            <person name="Held B.W."/>
            <person name="Levasseur A."/>
            <person name="Lombard V."/>
            <person name="Morin E."/>
            <person name="Otillar R."/>
            <person name="Lindquist E.A."/>
            <person name="Sun H."/>
            <person name="LaButti K.M."/>
            <person name="Schmutz J."/>
            <person name="Jabbour D."/>
            <person name="Luo H."/>
            <person name="Baker S.E."/>
            <person name="Pisabarro A.G."/>
            <person name="Walton J.D."/>
            <person name="Blanchette R.A."/>
            <person name="Henrissat B."/>
            <person name="Martin F."/>
            <person name="Cullen D."/>
            <person name="Hibbett D.S."/>
            <person name="Grigoriev I.V."/>
        </authorList>
    </citation>
    <scope>NUCLEOTIDE SEQUENCE [LARGE SCALE GENOMIC DNA]</scope>
    <source>
        <strain evidence="2">CBS 339.88</strain>
    </source>
</reference>
<organism evidence="1 2">
    <name type="scientific">Galerina marginata (strain CBS 339.88)</name>
    <dbReference type="NCBI Taxonomy" id="685588"/>
    <lineage>
        <taxon>Eukaryota</taxon>
        <taxon>Fungi</taxon>
        <taxon>Dikarya</taxon>
        <taxon>Basidiomycota</taxon>
        <taxon>Agaricomycotina</taxon>
        <taxon>Agaricomycetes</taxon>
        <taxon>Agaricomycetidae</taxon>
        <taxon>Agaricales</taxon>
        <taxon>Agaricineae</taxon>
        <taxon>Strophariaceae</taxon>
        <taxon>Galerina</taxon>
    </lineage>
</organism>